<feature type="region of interest" description="Disordered" evidence="1">
    <location>
        <begin position="1"/>
        <end position="25"/>
    </location>
</feature>
<dbReference type="AlphaFoldDB" id="A0A8X6QRD8"/>
<evidence type="ECO:0000256" key="1">
    <source>
        <dbReference type="SAM" id="MobiDB-lite"/>
    </source>
</evidence>
<accession>A0A8X6QRD8</accession>
<evidence type="ECO:0000313" key="2">
    <source>
        <dbReference type="EMBL" id="GFU39123.1"/>
    </source>
</evidence>
<dbReference type="Proteomes" id="UP000887013">
    <property type="component" value="Unassembled WGS sequence"/>
</dbReference>
<gene>
    <name evidence="2" type="ORF">NPIL_612731</name>
</gene>
<name>A0A8X6QRD8_NEPPI</name>
<evidence type="ECO:0000313" key="3">
    <source>
        <dbReference type="Proteomes" id="UP000887013"/>
    </source>
</evidence>
<protein>
    <submittedName>
        <fullName evidence="2">Uncharacterized protein</fullName>
    </submittedName>
</protein>
<organism evidence="2 3">
    <name type="scientific">Nephila pilipes</name>
    <name type="common">Giant wood spider</name>
    <name type="synonym">Nephila maculata</name>
    <dbReference type="NCBI Taxonomy" id="299642"/>
    <lineage>
        <taxon>Eukaryota</taxon>
        <taxon>Metazoa</taxon>
        <taxon>Ecdysozoa</taxon>
        <taxon>Arthropoda</taxon>
        <taxon>Chelicerata</taxon>
        <taxon>Arachnida</taxon>
        <taxon>Araneae</taxon>
        <taxon>Araneomorphae</taxon>
        <taxon>Entelegynae</taxon>
        <taxon>Araneoidea</taxon>
        <taxon>Nephilidae</taxon>
        <taxon>Nephila</taxon>
    </lineage>
</organism>
<dbReference type="EMBL" id="BMAW01131363">
    <property type="protein sequence ID" value="GFU39123.1"/>
    <property type="molecule type" value="Genomic_DNA"/>
</dbReference>
<sequence length="87" mass="9816">MKVSKSTKANAKARQGGGERVSKRFEKTQNVKEHLSLHVDESDGFPWKQGRIPTIDLVVERLLKIDNIFRKRHLSPLSSAPALSHVD</sequence>
<reference evidence="2" key="1">
    <citation type="submission" date="2020-08" db="EMBL/GenBank/DDBJ databases">
        <title>Multicomponent nature underlies the extraordinary mechanical properties of spider dragline silk.</title>
        <authorList>
            <person name="Kono N."/>
            <person name="Nakamura H."/>
            <person name="Mori M."/>
            <person name="Yoshida Y."/>
            <person name="Ohtoshi R."/>
            <person name="Malay A.D."/>
            <person name="Moran D.A.P."/>
            <person name="Tomita M."/>
            <person name="Numata K."/>
            <person name="Arakawa K."/>
        </authorList>
    </citation>
    <scope>NUCLEOTIDE SEQUENCE</scope>
</reference>
<comment type="caution">
    <text evidence="2">The sequence shown here is derived from an EMBL/GenBank/DDBJ whole genome shotgun (WGS) entry which is preliminary data.</text>
</comment>
<proteinExistence type="predicted"/>
<keyword evidence="3" id="KW-1185">Reference proteome</keyword>